<comment type="caution">
    <text evidence="9">The sequence shown here is derived from an EMBL/GenBank/DDBJ whole genome shotgun (WGS) entry which is preliminary data.</text>
</comment>
<proteinExistence type="inferred from homology"/>
<dbReference type="RefSeq" id="WP_004093810.1">
    <property type="nucleotide sequence ID" value="NZ_AFGF01000049.1"/>
</dbReference>
<dbReference type="Pfam" id="PF17042">
    <property type="entry name" value="NBD_C"/>
    <property type="match status" value="1"/>
</dbReference>
<evidence type="ECO:0000259" key="7">
    <source>
        <dbReference type="Pfam" id="PF07005"/>
    </source>
</evidence>
<feature type="domain" description="Four-carbon acid sugar kinase N-terminal" evidence="7">
    <location>
        <begin position="2"/>
        <end position="222"/>
    </location>
</feature>
<keyword evidence="4" id="KW-0418">Kinase</keyword>
<reference evidence="9 10" key="1">
    <citation type="journal article" date="2011" name="EMBO J.">
        <title>Structural diversity of bacterial flagellar motors.</title>
        <authorList>
            <person name="Chen S."/>
            <person name="Beeby M."/>
            <person name="Murphy G.E."/>
            <person name="Leadbetter J.R."/>
            <person name="Hendrixson D.R."/>
            <person name="Briegel A."/>
            <person name="Li Z."/>
            <person name="Shi J."/>
            <person name="Tocheva E.I."/>
            <person name="Muller A."/>
            <person name="Dobro M.J."/>
            <person name="Jensen G.J."/>
        </authorList>
    </citation>
    <scope>NUCLEOTIDE SEQUENCE [LARGE SCALE GENOMIC DNA]</scope>
    <source>
        <strain evidence="9 10">DSM 6540</strain>
    </source>
</reference>
<evidence type="ECO:0000256" key="5">
    <source>
        <dbReference type="ARBA" id="ARBA00022840"/>
    </source>
</evidence>
<dbReference type="InterPro" id="IPR042213">
    <property type="entry name" value="NBD_C_sf"/>
</dbReference>
<evidence type="ECO:0000313" key="10">
    <source>
        <dbReference type="Proteomes" id="UP000003240"/>
    </source>
</evidence>
<dbReference type="OrthoDB" id="9778478at2"/>
<accession>F7NGK9</accession>
<dbReference type="STRING" id="1009370.ALO_05985"/>
<gene>
    <name evidence="9" type="ORF">ALO_05985</name>
</gene>
<organism evidence="9 10">
    <name type="scientific">Acetonema longum DSM 6540</name>
    <dbReference type="NCBI Taxonomy" id="1009370"/>
    <lineage>
        <taxon>Bacteria</taxon>
        <taxon>Bacillati</taxon>
        <taxon>Bacillota</taxon>
        <taxon>Negativicutes</taxon>
        <taxon>Acetonemataceae</taxon>
        <taxon>Acetonema</taxon>
    </lineage>
</organism>
<dbReference type="GO" id="GO:0016301">
    <property type="term" value="F:kinase activity"/>
    <property type="evidence" value="ECO:0007669"/>
    <property type="project" value="UniProtKB-KW"/>
</dbReference>
<evidence type="ECO:0000256" key="3">
    <source>
        <dbReference type="ARBA" id="ARBA00022741"/>
    </source>
</evidence>
<dbReference type="Proteomes" id="UP000003240">
    <property type="component" value="Unassembled WGS sequence"/>
</dbReference>
<keyword evidence="6" id="KW-0119">Carbohydrate metabolism</keyword>
<protein>
    <submittedName>
        <fullName evidence="9">Type III effector Hrp-dependent outer domain protein</fullName>
    </submittedName>
</protein>
<evidence type="ECO:0000313" key="9">
    <source>
        <dbReference type="EMBL" id="EGO64813.1"/>
    </source>
</evidence>
<name>F7NGK9_9FIRM</name>
<dbReference type="GO" id="GO:0005524">
    <property type="term" value="F:ATP binding"/>
    <property type="evidence" value="ECO:0007669"/>
    <property type="project" value="UniProtKB-KW"/>
</dbReference>
<dbReference type="InterPro" id="IPR037051">
    <property type="entry name" value="4-carb_acid_sugar_kinase_N_sf"/>
</dbReference>
<keyword evidence="5" id="KW-0067">ATP-binding</keyword>
<dbReference type="InterPro" id="IPR031475">
    <property type="entry name" value="NBD_C"/>
</dbReference>
<keyword evidence="2" id="KW-0808">Transferase</keyword>
<comment type="similarity">
    <text evidence="1">Belongs to the four-carbon acid sugar kinase family.</text>
</comment>
<keyword evidence="3" id="KW-0547">Nucleotide-binding</keyword>
<dbReference type="SUPFAM" id="SSF142764">
    <property type="entry name" value="YgbK-like"/>
    <property type="match status" value="1"/>
</dbReference>
<sequence length="432" mass="47528">MIGVVADDTTGANDIGIMFSNNQYSVKVVTFQEDMKLSSDVNVLIIDTDSRLDKPEVSYDKVFRATQYLKKLRCSLYYKKTCSVFRGNIGREFDAMMDALGENFAVISLAFPKNGRKTVNGIHTVYGNLLEKSEFAKDPVHPTAESNLETILQRQTKRKVSLIKLDVVRQGTKKLYEEIETARKKSNYCIIDSENQADLTVVAEAAHKYPMLCGSSAIAEELPKFLDEKKLPGILERVRITDDKGVLVIAGSLTPQTKAQTAYLISGGMPVAVLDSRKVFVKESYVQEIARITREAGAILEQGQDVLIMANNQEKVVAETKKIGEELKMDPLSVSKLVSAALAEIAGQLVTKTGLKRLVVAGGDTSGTVCRRLGIKGNYVLREIETGLPSGLAMGRELLIVLKSGSFGKEHFLLQAVEHLKELSNLNKGAEY</sequence>
<evidence type="ECO:0000256" key="1">
    <source>
        <dbReference type="ARBA" id="ARBA00005715"/>
    </source>
</evidence>
<feature type="domain" description="Four-carbon acid sugar kinase nucleotide binding" evidence="8">
    <location>
        <begin position="247"/>
        <end position="413"/>
    </location>
</feature>
<evidence type="ECO:0000259" key="8">
    <source>
        <dbReference type="Pfam" id="PF17042"/>
    </source>
</evidence>
<evidence type="ECO:0000256" key="2">
    <source>
        <dbReference type="ARBA" id="ARBA00022679"/>
    </source>
</evidence>
<dbReference type="Gene3D" id="3.40.50.10840">
    <property type="entry name" value="Putative sugar-binding, N-terminal domain"/>
    <property type="match status" value="1"/>
</dbReference>
<dbReference type="InterPro" id="IPR010737">
    <property type="entry name" value="4-carb_acid_sugar_kinase_N"/>
</dbReference>
<dbReference type="eggNOG" id="COG3395">
    <property type="taxonomic scope" value="Bacteria"/>
</dbReference>
<dbReference type="EMBL" id="AFGF01000049">
    <property type="protein sequence ID" value="EGO64813.1"/>
    <property type="molecule type" value="Genomic_DNA"/>
</dbReference>
<dbReference type="Gene3D" id="3.40.980.20">
    <property type="entry name" value="Four-carbon acid sugar kinase, nucleotide binding domain"/>
    <property type="match status" value="1"/>
</dbReference>
<dbReference type="Pfam" id="PF07005">
    <property type="entry name" value="SBD_N"/>
    <property type="match status" value="1"/>
</dbReference>
<evidence type="ECO:0000256" key="6">
    <source>
        <dbReference type="ARBA" id="ARBA00023277"/>
    </source>
</evidence>
<keyword evidence="10" id="KW-1185">Reference proteome</keyword>
<dbReference type="AlphaFoldDB" id="F7NGK9"/>
<evidence type="ECO:0000256" key="4">
    <source>
        <dbReference type="ARBA" id="ARBA00022777"/>
    </source>
</evidence>